<dbReference type="PANTHER" id="PTHR43664:SF1">
    <property type="entry name" value="BETA-METHYLMALYL-COA DEHYDRATASE"/>
    <property type="match status" value="1"/>
</dbReference>
<sequence>MTTHAPGEAPGRTAEPIRTWRKGHYFEDFAVGQVYVHHWGRTILESDNSTFSSLTLSYHPAYFNRVYARELGHDGLVVNPMLVFLITFGMSVEDLSESGGAFLGVDDLVHHRAVAVGETLTACSTVVDVRDSASRPHQGIVSWQTEGRADDDSLVISFRRTNLIGRHSALEAS</sequence>
<dbReference type="EMBL" id="JAAXLA010000005">
    <property type="protein sequence ID" value="NMH96529.1"/>
    <property type="molecule type" value="Genomic_DNA"/>
</dbReference>
<accession>A0ABX1S8D6</accession>
<dbReference type="PANTHER" id="PTHR43664">
    <property type="entry name" value="MONOAMINE OXIDASE-RELATED"/>
    <property type="match status" value="1"/>
</dbReference>
<dbReference type="Pfam" id="PF19315">
    <property type="entry name" value="MC_hydratase"/>
    <property type="match status" value="1"/>
</dbReference>
<dbReference type="InterPro" id="IPR048274">
    <property type="entry name" value="MC_hydratase"/>
</dbReference>
<reference evidence="1 2" key="1">
    <citation type="submission" date="2020-04" db="EMBL/GenBank/DDBJ databases">
        <authorList>
            <person name="Klaysubun C."/>
            <person name="Duangmal K."/>
            <person name="Lipun K."/>
        </authorList>
    </citation>
    <scope>NUCLEOTIDE SEQUENCE [LARGE SCALE GENOMIC DNA]</scope>
    <source>
        <strain evidence="1 2">K10HN5</strain>
    </source>
</reference>
<dbReference type="CDD" id="cd03451">
    <property type="entry name" value="FkbR2"/>
    <property type="match status" value="1"/>
</dbReference>
<evidence type="ECO:0000313" key="1">
    <source>
        <dbReference type="EMBL" id="NMH96529.1"/>
    </source>
</evidence>
<dbReference type="InterPro" id="IPR052342">
    <property type="entry name" value="MCH/BMMD"/>
</dbReference>
<dbReference type="Proteomes" id="UP000820669">
    <property type="component" value="Unassembled WGS sequence"/>
</dbReference>
<evidence type="ECO:0000313" key="2">
    <source>
        <dbReference type="Proteomes" id="UP000820669"/>
    </source>
</evidence>
<dbReference type="InterPro" id="IPR029069">
    <property type="entry name" value="HotDog_dom_sf"/>
</dbReference>
<dbReference type="RefSeq" id="WP_169379917.1">
    <property type="nucleotide sequence ID" value="NZ_JAAXLA010000005.1"/>
</dbReference>
<gene>
    <name evidence="1" type="ORF">HF526_04225</name>
</gene>
<keyword evidence="2" id="KW-1185">Reference proteome</keyword>
<protein>
    <submittedName>
        <fullName evidence="1">MaoC family dehydratase</fullName>
    </submittedName>
</protein>
<organism evidence="1 2">
    <name type="scientific">Pseudonocardia acidicola</name>
    <dbReference type="NCBI Taxonomy" id="2724939"/>
    <lineage>
        <taxon>Bacteria</taxon>
        <taxon>Bacillati</taxon>
        <taxon>Actinomycetota</taxon>
        <taxon>Actinomycetes</taxon>
        <taxon>Pseudonocardiales</taxon>
        <taxon>Pseudonocardiaceae</taxon>
        <taxon>Pseudonocardia</taxon>
    </lineage>
</organism>
<dbReference type="SUPFAM" id="SSF54637">
    <property type="entry name" value="Thioesterase/thiol ester dehydrase-isomerase"/>
    <property type="match status" value="1"/>
</dbReference>
<comment type="caution">
    <text evidence="1">The sequence shown here is derived from an EMBL/GenBank/DDBJ whole genome shotgun (WGS) entry which is preliminary data.</text>
</comment>
<name>A0ABX1S8D6_9PSEU</name>
<proteinExistence type="predicted"/>
<dbReference type="Gene3D" id="3.10.129.10">
    <property type="entry name" value="Hotdog Thioesterase"/>
    <property type="match status" value="1"/>
</dbReference>